<evidence type="ECO:0000256" key="1">
    <source>
        <dbReference type="SAM" id="MobiDB-lite"/>
    </source>
</evidence>
<feature type="compositionally biased region" description="Pro residues" evidence="1">
    <location>
        <begin position="418"/>
        <end position="427"/>
    </location>
</feature>
<dbReference type="Proteomes" id="UP000006514">
    <property type="component" value="Unassembled WGS sequence"/>
</dbReference>
<proteinExistence type="predicted"/>
<dbReference type="KEGG" id="adl:AURDEDRAFT_174475"/>
<evidence type="ECO:0000313" key="2">
    <source>
        <dbReference type="EMBL" id="EJD36424.1"/>
    </source>
</evidence>
<feature type="non-terminal residue" evidence="2">
    <location>
        <position position="427"/>
    </location>
</feature>
<evidence type="ECO:0008006" key="4">
    <source>
        <dbReference type="Google" id="ProtNLM"/>
    </source>
</evidence>
<feature type="compositionally biased region" description="Low complexity" evidence="1">
    <location>
        <begin position="401"/>
        <end position="417"/>
    </location>
</feature>
<gene>
    <name evidence="2" type="ORF">AURDEDRAFT_174475</name>
</gene>
<feature type="region of interest" description="Disordered" evidence="1">
    <location>
        <begin position="287"/>
        <end position="316"/>
    </location>
</feature>
<sequence>MSQLPTEILELIIDCIDDDRGSLLSCSITGRAWRARSLAHLFRILQVTQEPNSLDRWWSATPVAFIRVTVDEFARLLNEFVHLVRFIVHLQVGDWMEEGRHDAAYSAFLADLLLPAGHTVERLSLFGRFILPSVRLRCNFSKLTFLRTSCSQYSDIGSFSACISALPALSHVDIGGNDFSSSRASTAASNVPTYLSPPAFSAPCGFKIAMDTDSPALPEILHWIELAAPHMASVSITGSIPSYADPWKQFTHTAPLGALLQDPASRMLHRICELDLSFEVVMLSGRRMSDSDHHRKTPDAGPTAHRRTKNGASSSSSKFLLLSATQTPAERNAALKATKILEVDVLQSVTNCCDAVHDIAMLATAHKVYNYHEEPLAQLAYDLHVLGQWAQAALLAARAHRATSAPSTQPPERLPEAPLAPLPSTTP</sequence>
<organism evidence="2 3">
    <name type="scientific">Auricularia subglabra (strain TFB-10046 / SS5)</name>
    <name type="common">White-rot fungus</name>
    <name type="synonym">Auricularia delicata (strain TFB10046)</name>
    <dbReference type="NCBI Taxonomy" id="717982"/>
    <lineage>
        <taxon>Eukaryota</taxon>
        <taxon>Fungi</taxon>
        <taxon>Dikarya</taxon>
        <taxon>Basidiomycota</taxon>
        <taxon>Agaricomycotina</taxon>
        <taxon>Agaricomycetes</taxon>
        <taxon>Auriculariales</taxon>
        <taxon>Auriculariaceae</taxon>
        <taxon>Auricularia</taxon>
    </lineage>
</organism>
<protein>
    <recommendedName>
        <fullName evidence="4">F-box domain-containing protein</fullName>
    </recommendedName>
</protein>
<reference evidence="3" key="1">
    <citation type="journal article" date="2012" name="Science">
        <title>The Paleozoic origin of enzymatic lignin decomposition reconstructed from 31 fungal genomes.</title>
        <authorList>
            <person name="Floudas D."/>
            <person name="Binder M."/>
            <person name="Riley R."/>
            <person name="Barry K."/>
            <person name="Blanchette R.A."/>
            <person name="Henrissat B."/>
            <person name="Martinez A.T."/>
            <person name="Otillar R."/>
            <person name="Spatafora J.W."/>
            <person name="Yadav J.S."/>
            <person name="Aerts A."/>
            <person name="Benoit I."/>
            <person name="Boyd A."/>
            <person name="Carlson A."/>
            <person name="Copeland A."/>
            <person name="Coutinho P.M."/>
            <person name="de Vries R.P."/>
            <person name="Ferreira P."/>
            <person name="Findley K."/>
            <person name="Foster B."/>
            <person name="Gaskell J."/>
            <person name="Glotzer D."/>
            <person name="Gorecki P."/>
            <person name="Heitman J."/>
            <person name="Hesse C."/>
            <person name="Hori C."/>
            <person name="Igarashi K."/>
            <person name="Jurgens J.A."/>
            <person name="Kallen N."/>
            <person name="Kersten P."/>
            <person name="Kohler A."/>
            <person name="Kuees U."/>
            <person name="Kumar T.K.A."/>
            <person name="Kuo A."/>
            <person name="LaButti K."/>
            <person name="Larrondo L.F."/>
            <person name="Lindquist E."/>
            <person name="Ling A."/>
            <person name="Lombard V."/>
            <person name="Lucas S."/>
            <person name="Lundell T."/>
            <person name="Martin R."/>
            <person name="McLaughlin D.J."/>
            <person name="Morgenstern I."/>
            <person name="Morin E."/>
            <person name="Murat C."/>
            <person name="Nagy L.G."/>
            <person name="Nolan M."/>
            <person name="Ohm R.A."/>
            <person name="Patyshakuliyeva A."/>
            <person name="Rokas A."/>
            <person name="Ruiz-Duenas F.J."/>
            <person name="Sabat G."/>
            <person name="Salamov A."/>
            <person name="Samejima M."/>
            <person name="Schmutz J."/>
            <person name="Slot J.C."/>
            <person name="St John F."/>
            <person name="Stenlid J."/>
            <person name="Sun H."/>
            <person name="Sun S."/>
            <person name="Syed K."/>
            <person name="Tsang A."/>
            <person name="Wiebenga A."/>
            <person name="Young D."/>
            <person name="Pisabarro A."/>
            <person name="Eastwood D.C."/>
            <person name="Martin F."/>
            <person name="Cullen D."/>
            <person name="Grigoriev I.V."/>
            <person name="Hibbett D.S."/>
        </authorList>
    </citation>
    <scope>NUCLEOTIDE SEQUENCE [LARGE SCALE GENOMIC DNA]</scope>
    <source>
        <strain evidence="3">TFB10046</strain>
    </source>
</reference>
<keyword evidence="3" id="KW-1185">Reference proteome</keyword>
<feature type="region of interest" description="Disordered" evidence="1">
    <location>
        <begin position="401"/>
        <end position="427"/>
    </location>
</feature>
<dbReference type="EMBL" id="JH687861">
    <property type="protein sequence ID" value="EJD36424.1"/>
    <property type="molecule type" value="Genomic_DNA"/>
</dbReference>
<evidence type="ECO:0000313" key="3">
    <source>
        <dbReference type="Proteomes" id="UP000006514"/>
    </source>
</evidence>
<dbReference type="AlphaFoldDB" id="J0WUH8"/>
<dbReference type="InParanoid" id="J0WUH8"/>
<accession>J0WUH8</accession>
<name>J0WUH8_AURST</name>